<name>A0A8F8KP46_9VIRU</name>
<keyword evidence="4" id="KW-0548">Nucleotidyltransferase</keyword>
<dbReference type="Gene3D" id="6.10.250.2940">
    <property type="match status" value="1"/>
</dbReference>
<dbReference type="PANTHER" id="PTHR19376">
    <property type="entry name" value="DNA-DIRECTED RNA POLYMERASE"/>
    <property type="match status" value="1"/>
</dbReference>
<feature type="compositionally biased region" description="Basic residues" evidence="6">
    <location>
        <begin position="768"/>
        <end position="782"/>
    </location>
</feature>
<evidence type="ECO:0000259" key="8">
    <source>
        <dbReference type="Pfam" id="PF04992"/>
    </source>
</evidence>
<evidence type="ECO:0000256" key="4">
    <source>
        <dbReference type="ARBA" id="ARBA00022695"/>
    </source>
</evidence>
<sequence>MCVSKQIVSPAKNAPIMSLVMDDLLGLSLMSYNDVFLTREKAMQLVAALDEWTDKIRDQPHILPMPAILKPVPMWTGKQIISLLIPKGVHLKKILNNASTGTAEEREKATMNNTLLIIDGNILSGKLDKKCLGNASESLVHVTFMEAGHERCATMIHDMQNVANRYLAARSYTIGIDDCEPTDETRTKIKERMEEVNQQVIKITADYKTQLDSINNSSASKRLKEEYCNHLKKAYENTVSFALNTARDDAGRLAQESFRHENKVKTMVTVGSKGSPINISQMAAVVGQIMVNGQRPQRPLPHYKPDDVHPSARGNVVHSFSDGLTAQEFFYHTMGGREGLIDTAVKVTQTGYMQRRIVKAEEDVYVSYDGTVRNAMGNIVQFIYGEDGLDGMRVRFQNLKYIESDDKQFSERCIWTGPLADDSVIQREKRQLLEDREFLRWYRMRCGTDSIPMPSNVYYLINKFKIEMKKHLIANKELTLDSELTLDELSNVRECIDMLNDVSQRLRVTRMEEEDERNVDALTLFRCHLRFLLCSKNLTRRYKFTPSILKVLLERIEKDVNMAAVCPGEMVGIVSAQSIGEPSTQMTLNTFHLAGISSRNVCLGVPRMRELINATDAPSTPSNLVIPEIPADIAGDEEKTLEYMDKLAQELSCRTLESLVIDMDVVHDPEQFTSSLFAAEKDPLQFYWDVLVPEEVDKSLPTFKHALRIAFNSESLEYCNLDLVTVAMAIEKFVVAEEIAPNHVPMVTEIPDAGNIIRVTFQQKSKRSKKAKVVTEKTKKRKRNEDDNDQPISEDQPQIEVFAKPKSVNRDKKEKEILERVKASLLASCTLKGINGIAKANRSQVYGQTRIDTDTGRLNISKGWVIDTEGINMSALLNHPKIKPVQVESNHPMEVLRVYGISAARLCLIREIKMVLSFDGSYVNYRHISLLADVMTHRGYIMPITRFGVNRLANGVLMRCSFEQTLDELAEAAVFGEVDNIMGPSENVMVGKRASLGTGLCSILPGEAKPTTPLRKYRASKATQPQWDSANLSSQLSALRDTLNSLMEDNMDVDKPAYVPQVINLDPNLPWLKFTPKE</sequence>
<keyword evidence="3" id="KW-0808">Transferase</keyword>
<evidence type="ECO:0000256" key="3">
    <source>
        <dbReference type="ARBA" id="ARBA00022679"/>
    </source>
</evidence>
<feature type="domain" description="RNA polymerase Rpb1" evidence="8">
    <location>
        <begin position="424"/>
        <end position="559"/>
    </location>
</feature>
<proteinExistence type="predicted"/>
<dbReference type="Pfam" id="PF04998">
    <property type="entry name" value="RNA_pol_Rpb1_5"/>
    <property type="match status" value="1"/>
</dbReference>
<gene>
    <name evidence="11" type="ORF">KOM_12_448</name>
</gene>
<evidence type="ECO:0000256" key="2">
    <source>
        <dbReference type="ARBA" id="ARBA00022478"/>
    </source>
</evidence>
<dbReference type="Gene3D" id="1.10.274.100">
    <property type="entry name" value="RNA polymerase Rpb1, domain 3"/>
    <property type="match status" value="1"/>
</dbReference>
<feature type="region of interest" description="Disordered" evidence="6">
    <location>
        <begin position="768"/>
        <end position="798"/>
    </location>
</feature>
<protein>
    <recommendedName>
        <fullName evidence="1">DNA-directed RNA polymerase</fullName>
        <ecNumber evidence="1">2.7.7.6</ecNumber>
    </recommendedName>
</protein>
<dbReference type="InterPro" id="IPR042102">
    <property type="entry name" value="RNA_pol_Rpb1_3_sf"/>
</dbReference>
<evidence type="ECO:0000259" key="7">
    <source>
        <dbReference type="Pfam" id="PF04983"/>
    </source>
</evidence>
<feature type="domain" description="RNA polymerase Rpb1" evidence="9">
    <location>
        <begin position="323"/>
        <end position="955"/>
    </location>
</feature>
<dbReference type="PANTHER" id="PTHR19376:SF37">
    <property type="entry name" value="DNA-DIRECTED RNA POLYMERASE II SUBUNIT RPB1"/>
    <property type="match status" value="1"/>
</dbReference>
<evidence type="ECO:0000259" key="9">
    <source>
        <dbReference type="Pfam" id="PF04998"/>
    </source>
</evidence>
<dbReference type="InterPro" id="IPR007066">
    <property type="entry name" value="RNA_pol_Rpb1_3"/>
</dbReference>
<keyword evidence="5" id="KW-0804">Transcription</keyword>
<dbReference type="Pfam" id="PF04992">
    <property type="entry name" value="RNA_pol_Rpb1_6"/>
    <property type="match status" value="1"/>
</dbReference>
<dbReference type="EMBL" id="MZ420154">
    <property type="protein sequence ID" value="QYA18716.1"/>
    <property type="molecule type" value="Genomic_DNA"/>
</dbReference>
<dbReference type="Gene3D" id="6.20.50.80">
    <property type="match status" value="1"/>
</dbReference>
<dbReference type="Gene3D" id="1.10.150.390">
    <property type="match status" value="1"/>
</dbReference>
<dbReference type="SUPFAM" id="SSF64484">
    <property type="entry name" value="beta and beta-prime subunits of DNA dependent RNA-polymerase"/>
    <property type="match status" value="1"/>
</dbReference>
<dbReference type="InterPro" id="IPR038120">
    <property type="entry name" value="Rpb1_funnel_sf"/>
</dbReference>
<organism evidence="11">
    <name type="scientific">Clandestinovirus</name>
    <dbReference type="NCBI Taxonomy" id="2831644"/>
    <lineage>
        <taxon>Viruses</taxon>
    </lineage>
</organism>
<reference evidence="11" key="1">
    <citation type="submission" date="2021-06" db="EMBL/GenBank/DDBJ databases">
        <authorList>
            <person name="Rolland C."/>
        </authorList>
    </citation>
    <scope>NUCLEOTIDE SEQUENCE</scope>
    <source>
        <strain evidence="11">347.936635</strain>
    </source>
</reference>
<evidence type="ECO:0000256" key="6">
    <source>
        <dbReference type="SAM" id="MobiDB-lite"/>
    </source>
</evidence>
<dbReference type="GO" id="GO:0003677">
    <property type="term" value="F:DNA binding"/>
    <property type="evidence" value="ECO:0007669"/>
    <property type="project" value="InterPro"/>
</dbReference>
<evidence type="ECO:0000313" key="11">
    <source>
        <dbReference type="EMBL" id="QYA18716.1"/>
    </source>
</evidence>
<evidence type="ECO:0000259" key="10">
    <source>
        <dbReference type="Pfam" id="PF05000"/>
    </source>
</evidence>
<dbReference type="EC" id="2.7.7.6" evidence="1"/>
<dbReference type="Gene3D" id="1.10.132.30">
    <property type="match status" value="1"/>
</dbReference>
<dbReference type="Pfam" id="PF05000">
    <property type="entry name" value="RNA_pol_Rpb1_4"/>
    <property type="match status" value="1"/>
</dbReference>
<dbReference type="Pfam" id="PF04983">
    <property type="entry name" value="RNA_pol_Rpb1_3"/>
    <property type="match status" value="1"/>
</dbReference>
<dbReference type="InterPro" id="IPR007081">
    <property type="entry name" value="RNA_pol_Rpb1_5"/>
</dbReference>
<accession>A0A8F8KP46</accession>
<evidence type="ECO:0000256" key="1">
    <source>
        <dbReference type="ARBA" id="ARBA00012418"/>
    </source>
</evidence>
<dbReference type="GO" id="GO:0000428">
    <property type="term" value="C:DNA-directed RNA polymerase complex"/>
    <property type="evidence" value="ECO:0007669"/>
    <property type="project" value="UniProtKB-KW"/>
</dbReference>
<feature type="domain" description="RNA polymerase Rpb1" evidence="7">
    <location>
        <begin position="6"/>
        <end position="179"/>
    </location>
</feature>
<keyword evidence="2 11" id="KW-0240">DNA-directed RNA polymerase</keyword>
<dbReference type="InterPro" id="IPR007075">
    <property type="entry name" value="RNA_pol_Rpb1_6"/>
</dbReference>
<dbReference type="InterPro" id="IPR045867">
    <property type="entry name" value="DNA-dir_RpoC_beta_prime"/>
</dbReference>
<dbReference type="GO" id="GO:0006351">
    <property type="term" value="P:DNA-templated transcription"/>
    <property type="evidence" value="ECO:0007669"/>
    <property type="project" value="InterPro"/>
</dbReference>
<dbReference type="InterPro" id="IPR007083">
    <property type="entry name" value="RNA_pol_Rpb1_4"/>
</dbReference>
<evidence type="ECO:0000256" key="5">
    <source>
        <dbReference type="ARBA" id="ARBA00023163"/>
    </source>
</evidence>
<feature type="domain" description="RNA polymerase Rpb1" evidence="10">
    <location>
        <begin position="216"/>
        <end position="314"/>
    </location>
</feature>
<dbReference type="GO" id="GO:0003899">
    <property type="term" value="F:DNA-directed RNA polymerase activity"/>
    <property type="evidence" value="ECO:0007669"/>
    <property type="project" value="UniProtKB-EC"/>
</dbReference>